<evidence type="ECO:0000313" key="1">
    <source>
        <dbReference type="EMBL" id="KAF7677659.1"/>
    </source>
</evidence>
<dbReference type="AlphaFoldDB" id="A0A8H7B9K4"/>
<gene>
    <name evidence="1" type="ORF">GT037_004518</name>
</gene>
<protein>
    <submittedName>
        <fullName evidence="1">Uncharacterized protein</fullName>
    </submittedName>
</protein>
<dbReference type="EMBL" id="JAAABM010000005">
    <property type="protein sequence ID" value="KAF7677659.1"/>
    <property type="molecule type" value="Genomic_DNA"/>
</dbReference>
<sequence length="55" mass="6421">MCPTFPPHLLSYMQVGERYRRVQAKGAVINMPQAHLTRSRSEEIAERLSWNVFAF</sequence>
<comment type="caution">
    <text evidence="1">The sequence shown here is derived from an EMBL/GenBank/DDBJ whole genome shotgun (WGS) entry which is preliminary data.</text>
</comment>
<proteinExistence type="predicted"/>
<reference evidence="1" key="2">
    <citation type="submission" date="2020-08" db="EMBL/GenBank/DDBJ databases">
        <title>Draft Genome Sequence of Cumin Blight Pathogen Alternaria burnsii.</title>
        <authorList>
            <person name="Feng Z."/>
        </authorList>
    </citation>
    <scope>NUCLEOTIDE SEQUENCE</scope>
    <source>
        <strain evidence="1">CBS107.38</strain>
    </source>
</reference>
<dbReference type="Proteomes" id="UP000596902">
    <property type="component" value="Unassembled WGS sequence"/>
</dbReference>
<keyword evidence="2" id="KW-1185">Reference proteome</keyword>
<dbReference type="RefSeq" id="XP_038787837.1">
    <property type="nucleotide sequence ID" value="XM_038929565.1"/>
</dbReference>
<organism evidence="1 2">
    <name type="scientific">Alternaria burnsii</name>
    <dbReference type="NCBI Taxonomy" id="1187904"/>
    <lineage>
        <taxon>Eukaryota</taxon>
        <taxon>Fungi</taxon>
        <taxon>Dikarya</taxon>
        <taxon>Ascomycota</taxon>
        <taxon>Pezizomycotina</taxon>
        <taxon>Dothideomycetes</taxon>
        <taxon>Pleosporomycetidae</taxon>
        <taxon>Pleosporales</taxon>
        <taxon>Pleosporineae</taxon>
        <taxon>Pleosporaceae</taxon>
        <taxon>Alternaria</taxon>
        <taxon>Alternaria sect. Alternaria</taxon>
    </lineage>
</organism>
<evidence type="ECO:0000313" key="2">
    <source>
        <dbReference type="Proteomes" id="UP000596902"/>
    </source>
</evidence>
<accession>A0A8H7B9K4</accession>
<dbReference type="GeneID" id="62202743"/>
<reference evidence="1" key="1">
    <citation type="submission" date="2020-01" db="EMBL/GenBank/DDBJ databases">
        <authorList>
            <person name="Feng Z.H.Z."/>
        </authorList>
    </citation>
    <scope>NUCLEOTIDE SEQUENCE</scope>
    <source>
        <strain evidence="1">CBS107.38</strain>
    </source>
</reference>
<name>A0A8H7B9K4_9PLEO</name>